<name>A0A4Z0WAK0_9GAMM</name>
<comment type="caution">
    <text evidence="2">The sequence shown here is derived from an EMBL/GenBank/DDBJ whole genome shotgun (WGS) entry which is preliminary data.</text>
</comment>
<dbReference type="OrthoDB" id="7365228at2"/>
<dbReference type="Proteomes" id="UP000297475">
    <property type="component" value="Unassembled WGS sequence"/>
</dbReference>
<dbReference type="SUPFAM" id="SSF55729">
    <property type="entry name" value="Acyl-CoA N-acyltransferases (Nat)"/>
    <property type="match status" value="1"/>
</dbReference>
<accession>A0A4Z0WAK0</accession>
<reference evidence="2 3" key="1">
    <citation type="submission" date="2019-04" db="EMBL/GenBank/DDBJ databases">
        <title>Natronospirillum operosus gen. nov., sp. nov., a haloalkaliphilic satellite isolated from decaying biomass of laboratory culture of cyanobacterium Geitlerinema sp. and proposal of Natronospirillaceae fam. nov. and Saccharospirillaceae fam. nov.</title>
        <authorList>
            <person name="Kevbrin V."/>
            <person name="Boltyanskaya Y."/>
            <person name="Koziaeva V."/>
            <person name="Grouzdev D.S."/>
            <person name="Park M."/>
            <person name="Cho J."/>
        </authorList>
    </citation>
    <scope>NUCLEOTIDE SEQUENCE [LARGE SCALE GENOMIC DNA]</scope>
    <source>
        <strain evidence="2 3">G-116</strain>
    </source>
</reference>
<organism evidence="2 3">
    <name type="scientific">Natronospirillum operosum</name>
    <dbReference type="NCBI Taxonomy" id="2759953"/>
    <lineage>
        <taxon>Bacteria</taxon>
        <taxon>Pseudomonadati</taxon>
        <taxon>Pseudomonadota</taxon>
        <taxon>Gammaproteobacteria</taxon>
        <taxon>Oceanospirillales</taxon>
        <taxon>Natronospirillaceae</taxon>
        <taxon>Natronospirillum</taxon>
    </lineage>
</organism>
<keyword evidence="2" id="KW-0808">Transferase</keyword>
<dbReference type="Pfam" id="PF00583">
    <property type="entry name" value="Acetyltransf_1"/>
    <property type="match status" value="1"/>
</dbReference>
<dbReference type="CDD" id="cd04301">
    <property type="entry name" value="NAT_SF"/>
    <property type="match status" value="1"/>
</dbReference>
<dbReference type="InterPro" id="IPR016181">
    <property type="entry name" value="Acyl_CoA_acyltransferase"/>
</dbReference>
<dbReference type="RefSeq" id="WP_135484902.1">
    <property type="nucleotide sequence ID" value="NZ_SRMF01000014.1"/>
</dbReference>
<dbReference type="EMBL" id="SRMF01000014">
    <property type="protein sequence ID" value="TGG90344.1"/>
    <property type="molecule type" value="Genomic_DNA"/>
</dbReference>
<proteinExistence type="predicted"/>
<dbReference type="InterPro" id="IPR000182">
    <property type="entry name" value="GNAT_dom"/>
</dbReference>
<evidence type="ECO:0000313" key="3">
    <source>
        <dbReference type="Proteomes" id="UP000297475"/>
    </source>
</evidence>
<keyword evidence="3" id="KW-1185">Reference proteome</keyword>
<protein>
    <submittedName>
        <fullName evidence="2">N-acetyltransferase</fullName>
    </submittedName>
</protein>
<dbReference type="PROSITE" id="PS51186">
    <property type="entry name" value="GNAT"/>
    <property type="match status" value="1"/>
</dbReference>
<feature type="domain" description="N-acetyltransferase" evidence="1">
    <location>
        <begin position="1"/>
        <end position="184"/>
    </location>
</feature>
<gene>
    <name evidence="2" type="ORF">E4656_18965</name>
</gene>
<evidence type="ECO:0000313" key="2">
    <source>
        <dbReference type="EMBL" id="TGG90344.1"/>
    </source>
</evidence>
<dbReference type="Gene3D" id="3.40.630.30">
    <property type="match status" value="1"/>
</dbReference>
<dbReference type="AlphaFoldDB" id="A0A4Z0WAK0"/>
<dbReference type="GO" id="GO:0016747">
    <property type="term" value="F:acyltransferase activity, transferring groups other than amino-acyl groups"/>
    <property type="evidence" value="ECO:0007669"/>
    <property type="project" value="InterPro"/>
</dbReference>
<evidence type="ECO:0000259" key="1">
    <source>
        <dbReference type="PROSITE" id="PS51186"/>
    </source>
</evidence>
<sequence>MKIINFSETDELMLEKLIQLTFAGGKQHNPFWLPAMADARDEVHEALSPGKISRIVVDGELPLGWGSVFPHGYGVWELHPLIIDPACHGKGCGKYLVSELEKLAKGAGAATMILSTSDATGATTIGGIDLYDDPLDRLKNIDVTDAKKGHAFQFWRKMGYSLVGVLPDAEGRGIPSIQFSKRLMKDHGEA</sequence>